<keyword evidence="6 11" id="KW-0862">Zinc</keyword>
<accession>A0A371I737</accession>
<evidence type="ECO:0000256" key="3">
    <source>
        <dbReference type="ARBA" id="ARBA00011738"/>
    </source>
</evidence>
<comment type="catalytic activity">
    <reaction evidence="10">
        <text>a primary alcohol + NAD(+) = an aldehyde + NADH + H(+)</text>
        <dbReference type="Rhea" id="RHEA:10736"/>
        <dbReference type="ChEBI" id="CHEBI:15378"/>
        <dbReference type="ChEBI" id="CHEBI:15734"/>
        <dbReference type="ChEBI" id="CHEBI:17478"/>
        <dbReference type="ChEBI" id="CHEBI:57540"/>
        <dbReference type="ChEBI" id="CHEBI:57945"/>
        <dbReference type="EC" id="1.1.1.1"/>
    </reaction>
</comment>
<protein>
    <recommendedName>
        <fullName evidence="4">alcohol dehydrogenase</fullName>
        <ecNumber evidence="4">1.1.1.1</ecNumber>
    </recommendedName>
</protein>
<evidence type="ECO:0000256" key="8">
    <source>
        <dbReference type="ARBA" id="ARBA00023027"/>
    </source>
</evidence>
<proteinExistence type="inferred from homology"/>
<dbReference type="Gene3D" id="3.90.180.10">
    <property type="entry name" value="Medium-chain alcohol dehydrogenases, catalytic domain"/>
    <property type="match status" value="1"/>
</dbReference>
<name>A0A371I737_MUCPR</name>
<evidence type="ECO:0000256" key="12">
    <source>
        <dbReference type="SAM" id="MobiDB-lite"/>
    </source>
</evidence>
<dbReference type="EMBL" id="QJKJ01000758">
    <property type="protein sequence ID" value="RDY10853.1"/>
    <property type="molecule type" value="Genomic_DNA"/>
</dbReference>
<gene>
    <name evidence="15" type="ORF">CR513_04551</name>
</gene>
<dbReference type="PANTHER" id="PTHR43880:SF56">
    <property type="entry name" value="ALCOHOL DEHYDROGENASE-LIKE 4"/>
    <property type="match status" value="1"/>
</dbReference>
<dbReference type="Pfam" id="PF08240">
    <property type="entry name" value="ADH_N"/>
    <property type="match status" value="1"/>
</dbReference>
<dbReference type="PANTHER" id="PTHR43880">
    <property type="entry name" value="ALCOHOL DEHYDROGENASE"/>
    <property type="match status" value="1"/>
</dbReference>
<dbReference type="GO" id="GO:0046294">
    <property type="term" value="P:formaldehyde catabolic process"/>
    <property type="evidence" value="ECO:0007669"/>
    <property type="project" value="TreeGrafter"/>
</dbReference>
<keyword evidence="8" id="KW-0520">NAD</keyword>
<evidence type="ECO:0000256" key="9">
    <source>
        <dbReference type="ARBA" id="ARBA00049164"/>
    </source>
</evidence>
<dbReference type="EC" id="1.1.1.1" evidence="4"/>
<evidence type="ECO:0000256" key="7">
    <source>
        <dbReference type="ARBA" id="ARBA00023002"/>
    </source>
</evidence>
<dbReference type="InterPro" id="IPR013154">
    <property type="entry name" value="ADH-like_N"/>
</dbReference>
<dbReference type="GO" id="GO:0008270">
    <property type="term" value="F:zinc ion binding"/>
    <property type="evidence" value="ECO:0007669"/>
    <property type="project" value="InterPro"/>
</dbReference>
<dbReference type="InterPro" id="IPR013149">
    <property type="entry name" value="ADH-like_C"/>
</dbReference>
<dbReference type="STRING" id="157652.A0A371I737"/>
<evidence type="ECO:0000256" key="5">
    <source>
        <dbReference type="ARBA" id="ARBA00022723"/>
    </source>
</evidence>
<dbReference type="SUPFAM" id="SSF50129">
    <property type="entry name" value="GroES-like"/>
    <property type="match status" value="2"/>
</dbReference>
<evidence type="ECO:0000256" key="1">
    <source>
        <dbReference type="ARBA" id="ARBA00001947"/>
    </source>
</evidence>
<evidence type="ECO:0000256" key="10">
    <source>
        <dbReference type="ARBA" id="ARBA00049243"/>
    </source>
</evidence>
<dbReference type="PROSITE" id="PS00059">
    <property type="entry name" value="ADH_ZINC"/>
    <property type="match status" value="1"/>
</dbReference>
<keyword evidence="5 11" id="KW-0479">Metal-binding</keyword>
<comment type="cofactor">
    <cofactor evidence="1 11">
        <name>Zn(2+)</name>
        <dbReference type="ChEBI" id="CHEBI:29105"/>
    </cofactor>
</comment>
<dbReference type="Gene3D" id="3.40.50.720">
    <property type="entry name" value="NAD(P)-binding Rossmann-like Domain"/>
    <property type="match status" value="1"/>
</dbReference>
<dbReference type="GO" id="GO:0005829">
    <property type="term" value="C:cytosol"/>
    <property type="evidence" value="ECO:0007669"/>
    <property type="project" value="TreeGrafter"/>
</dbReference>
<evidence type="ECO:0000256" key="11">
    <source>
        <dbReference type="RuleBase" id="RU361277"/>
    </source>
</evidence>
<evidence type="ECO:0000256" key="6">
    <source>
        <dbReference type="ARBA" id="ARBA00022833"/>
    </source>
</evidence>
<feature type="domain" description="Alcohol dehydrogenase-like N-terminal" evidence="14">
    <location>
        <begin position="51"/>
        <end position="183"/>
    </location>
</feature>
<dbReference type="GO" id="GO:0051903">
    <property type="term" value="F:S-(hydroxymethyl)glutathione dehydrogenase [NAD(P)+] activity"/>
    <property type="evidence" value="ECO:0007669"/>
    <property type="project" value="TreeGrafter"/>
</dbReference>
<keyword evidence="16" id="KW-1185">Reference proteome</keyword>
<dbReference type="GO" id="GO:0004022">
    <property type="term" value="F:alcohol dehydrogenase (NAD+) activity"/>
    <property type="evidence" value="ECO:0007669"/>
    <property type="project" value="UniProtKB-EC"/>
</dbReference>
<dbReference type="OrthoDB" id="417550at2759"/>
<dbReference type="InterPro" id="IPR011032">
    <property type="entry name" value="GroES-like_sf"/>
</dbReference>
<evidence type="ECO:0000313" key="16">
    <source>
        <dbReference type="Proteomes" id="UP000257109"/>
    </source>
</evidence>
<evidence type="ECO:0000259" key="13">
    <source>
        <dbReference type="Pfam" id="PF00107"/>
    </source>
</evidence>
<reference evidence="15" key="1">
    <citation type="submission" date="2018-05" db="EMBL/GenBank/DDBJ databases">
        <title>Draft genome of Mucuna pruriens seed.</title>
        <authorList>
            <person name="Nnadi N.E."/>
            <person name="Vos R."/>
            <person name="Hasami M.H."/>
            <person name="Devisetty U.K."/>
            <person name="Aguiy J.C."/>
        </authorList>
    </citation>
    <scope>NUCLEOTIDE SEQUENCE [LARGE SCALE GENOMIC DNA]</scope>
    <source>
        <strain evidence="15">JCA_2017</strain>
    </source>
</reference>
<dbReference type="FunFam" id="3.40.50.720:FF:000003">
    <property type="entry name" value="S-(hydroxymethyl)glutathione dehydrogenase"/>
    <property type="match status" value="1"/>
</dbReference>
<feature type="region of interest" description="Disordered" evidence="12">
    <location>
        <begin position="1"/>
        <end position="20"/>
    </location>
</feature>
<evidence type="ECO:0000259" key="14">
    <source>
        <dbReference type="Pfam" id="PF08240"/>
    </source>
</evidence>
<dbReference type="Pfam" id="PF00107">
    <property type="entry name" value="ADH_zinc_N"/>
    <property type="match status" value="1"/>
</dbReference>
<evidence type="ECO:0000256" key="2">
    <source>
        <dbReference type="ARBA" id="ARBA00010902"/>
    </source>
</evidence>
<comment type="catalytic activity">
    <reaction evidence="9">
        <text>a secondary alcohol + NAD(+) = a ketone + NADH + H(+)</text>
        <dbReference type="Rhea" id="RHEA:10740"/>
        <dbReference type="ChEBI" id="CHEBI:15378"/>
        <dbReference type="ChEBI" id="CHEBI:17087"/>
        <dbReference type="ChEBI" id="CHEBI:35681"/>
        <dbReference type="ChEBI" id="CHEBI:57540"/>
        <dbReference type="ChEBI" id="CHEBI:57945"/>
        <dbReference type="EC" id="1.1.1.1"/>
    </reaction>
</comment>
<comment type="caution">
    <text evidence="15">The sequence shown here is derived from an EMBL/GenBank/DDBJ whole genome shotgun (WGS) entry which is preliminary data.</text>
</comment>
<feature type="domain" description="Alcohol dehydrogenase-like C-terminal" evidence="13">
    <location>
        <begin position="227"/>
        <end position="343"/>
    </location>
</feature>
<sequence>MAYPEMANGNGSWSLKPSKTKGKSITCKAAVAYGPGKPFVVEEIIVHPPQKMEVRIKILYTSICHTDLSAWRGENEAQRAYPRILGHEASGIVESVGEGVSELKEGDVVVPIFNGECGECCYCTCEKSNMCERFGVNPMKKVMEGDGTTRFSTLNDKPIFHFLNTSTFSEYTVLDSACVVKLPHSDHNLSLKNLTLLSCGVSTGVGAAWNTANVHSGSSVAVFGLGAVGLAVAEGARARGASKIVGVDINPDKFIKAQAMGVTDFINPKDKEKPRIREMTDGGVHYSFECTGNSDVLRDSFLSAHEGWGLTVVLGIHSSPKLLPIHPMELFDGRQIVGSVFGGFKGKSQLPHFATQCGHGVVKLDNFITHELPFEEINQAFDLLIAGKSLRCLLHF</sequence>
<dbReference type="Proteomes" id="UP000257109">
    <property type="component" value="Unassembled WGS sequence"/>
</dbReference>
<comment type="similarity">
    <text evidence="2">Belongs to the zinc-containing alcohol dehydrogenase family. Class-III subfamily.</text>
</comment>
<dbReference type="InterPro" id="IPR002328">
    <property type="entry name" value="ADH_Zn_CS"/>
</dbReference>
<dbReference type="InterPro" id="IPR036291">
    <property type="entry name" value="NAD(P)-bd_dom_sf"/>
</dbReference>
<organism evidence="15 16">
    <name type="scientific">Mucuna pruriens</name>
    <name type="common">Velvet bean</name>
    <name type="synonym">Dolichos pruriens</name>
    <dbReference type="NCBI Taxonomy" id="157652"/>
    <lineage>
        <taxon>Eukaryota</taxon>
        <taxon>Viridiplantae</taxon>
        <taxon>Streptophyta</taxon>
        <taxon>Embryophyta</taxon>
        <taxon>Tracheophyta</taxon>
        <taxon>Spermatophyta</taxon>
        <taxon>Magnoliopsida</taxon>
        <taxon>eudicotyledons</taxon>
        <taxon>Gunneridae</taxon>
        <taxon>Pentapetalae</taxon>
        <taxon>rosids</taxon>
        <taxon>fabids</taxon>
        <taxon>Fabales</taxon>
        <taxon>Fabaceae</taxon>
        <taxon>Papilionoideae</taxon>
        <taxon>50 kb inversion clade</taxon>
        <taxon>NPAAA clade</taxon>
        <taxon>indigoferoid/millettioid clade</taxon>
        <taxon>Phaseoleae</taxon>
        <taxon>Mucuna</taxon>
    </lineage>
</organism>
<keyword evidence="7" id="KW-0560">Oxidoreductase</keyword>
<dbReference type="SUPFAM" id="SSF51735">
    <property type="entry name" value="NAD(P)-binding Rossmann-fold domains"/>
    <property type="match status" value="1"/>
</dbReference>
<dbReference type="FunFam" id="3.90.180.10:FF:000007">
    <property type="entry name" value="Alcohol dehydrogenase 6"/>
    <property type="match status" value="1"/>
</dbReference>
<dbReference type="AlphaFoldDB" id="A0A371I737"/>
<evidence type="ECO:0000256" key="4">
    <source>
        <dbReference type="ARBA" id="ARBA00013190"/>
    </source>
</evidence>
<comment type="subunit">
    <text evidence="3">Homodimer.</text>
</comment>
<evidence type="ECO:0000313" key="15">
    <source>
        <dbReference type="EMBL" id="RDY10853.1"/>
    </source>
</evidence>